<dbReference type="EMBL" id="JAGINW010000001">
    <property type="protein sequence ID" value="MBP2327653.1"/>
    <property type="molecule type" value="Genomic_DNA"/>
</dbReference>
<proteinExistence type="predicted"/>
<dbReference type="InterPro" id="IPR045428">
    <property type="entry name" value="EACC1"/>
</dbReference>
<evidence type="ECO:0000313" key="2">
    <source>
        <dbReference type="EMBL" id="MBP2327653.1"/>
    </source>
</evidence>
<evidence type="ECO:0000256" key="1">
    <source>
        <dbReference type="SAM" id="Phobius"/>
    </source>
</evidence>
<accession>A0ABS4TUN6</accession>
<reference evidence="2 3" key="1">
    <citation type="submission" date="2021-03" db="EMBL/GenBank/DDBJ databases">
        <title>Sequencing the genomes of 1000 actinobacteria strains.</title>
        <authorList>
            <person name="Klenk H.-P."/>
        </authorList>
    </citation>
    <scope>NUCLEOTIDE SEQUENCE [LARGE SCALE GENOMIC DNA]</scope>
    <source>
        <strain evidence="2 3">DSM 46670</strain>
    </source>
</reference>
<keyword evidence="1" id="KW-1133">Transmembrane helix</keyword>
<keyword evidence="1" id="KW-0812">Transmembrane</keyword>
<sequence>MQASIEIGDSADDLAEFESLHSWLAESASLRGALTLEQTMKPGEMGAVSDVLVVALGSGGAVTALAASLGSWLFSRRSHVKIKVTAADGSSIELDVKRAKGDQAGVEELLRETLNRPPKQIDSGEA</sequence>
<name>A0ABS4TUN6_9PSEU</name>
<dbReference type="Pfam" id="PF19953">
    <property type="entry name" value="EACC1"/>
    <property type="match status" value="1"/>
</dbReference>
<organism evidence="2 3">
    <name type="scientific">Kibdelosporangium banguiense</name>
    <dbReference type="NCBI Taxonomy" id="1365924"/>
    <lineage>
        <taxon>Bacteria</taxon>
        <taxon>Bacillati</taxon>
        <taxon>Actinomycetota</taxon>
        <taxon>Actinomycetes</taxon>
        <taxon>Pseudonocardiales</taxon>
        <taxon>Pseudonocardiaceae</taxon>
        <taxon>Kibdelosporangium</taxon>
    </lineage>
</organism>
<dbReference type="Proteomes" id="UP001519332">
    <property type="component" value="Unassembled WGS sequence"/>
</dbReference>
<keyword evidence="2" id="KW-0830">Ubiquinone</keyword>
<keyword evidence="1" id="KW-0472">Membrane</keyword>
<keyword evidence="3" id="KW-1185">Reference proteome</keyword>
<dbReference type="RefSeq" id="WP_209644590.1">
    <property type="nucleotide sequence ID" value="NZ_JAGINW010000001.1"/>
</dbReference>
<comment type="caution">
    <text evidence="2">The sequence shown here is derived from an EMBL/GenBank/DDBJ whole genome shotgun (WGS) entry which is preliminary data.</text>
</comment>
<evidence type="ECO:0000313" key="3">
    <source>
        <dbReference type="Proteomes" id="UP001519332"/>
    </source>
</evidence>
<gene>
    <name evidence="2" type="ORF">JOF56_008038</name>
</gene>
<protein>
    <submittedName>
        <fullName evidence="2">Ubiquinone/menaquinone biosynthesis C-methylase UbiE</fullName>
    </submittedName>
</protein>
<feature type="transmembrane region" description="Helical" evidence="1">
    <location>
        <begin position="51"/>
        <end position="74"/>
    </location>
</feature>